<dbReference type="Pfam" id="PF01149">
    <property type="entry name" value="Fapy_DNA_glyco"/>
    <property type="match status" value="1"/>
</dbReference>
<dbReference type="InterPro" id="IPR015886">
    <property type="entry name" value="H2TH_FPG"/>
</dbReference>
<evidence type="ECO:0000256" key="14">
    <source>
        <dbReference type="ARBA" id="ARBA00023204"/>
    </source>
</evidence>
<comment type="similarity">
    <text evidence="3">Belongs to the FPG family.</text>
</comment>
<accession>A0A1U7NFS8</accession>
<keyword evidence="8" id="KW-0479">Metal-binding</keyword>
<dbReference type="PANTHER" id="PTHR22993">
    <property type="entry name" value="FORMAMIDOPYRIMIDINE-DNA GLYCOSYLASE"/>
    <property type="match status" value="1"/>
</dbReference>
<evidence type="ECO:0000313" key="23">
    <source>
        <dbReference type="EMBL" id="OLU39439.1"/>
    </source>
</evidence>
<evidence type="ECO:0000256" key="12">
    <source>
        <dbReference type="ARBA" id="ARBA00022833"/>
    </source>
</evidence>
<dbReference type="GO" id="GO:0034039">
    <property type="term" value="F:8-oxo-7,8-dihydroguanine DNA N-glycosylase activity"/>
    <property type="evidence" value="ECO:0007669"/>
    <property type="project" value="TreeGrafter"/>
</dbReference>
<keyword evidence="14" id="KW-0234">DNA repair</keyword>
<dbReference type="SUPFAM" id="SSF57716">
    <property type="entry name" value="Glucocorticoid receptor-like (DNA-binding domain)"/>
    <property type="match status" value="1"/>
</dbReference>
<dbReference type="GO" id="GO:0003684">
    <property type="term" value="F:damaged DNA binding"/>
    <property type="evidence" value="ECO:0007669"/>
    <property type="project" value="InterPro"/>
</dbReference>
<dbReference type="GeneID" id="82202872"/>
<dbReference type="GO" id="GO:0008270">
    <property type="term" value="F:zinc ion binding"/>
    <property type="evidence" value="ECO:0007669"/>
    <property type="project" value="UniProtKB-KW"/>
</dbReference>
<reference evidence="23 24" key="1">
    <citation type="submission" date="2016-11" db="EMBL/GenBank/DDBJ databases">
        <title>Description of two novel members of the family Erysipelotrichaceae: Ileibacterium lipovorans gen. nov., sp. nov. and Dubosiella newyorkensis, gen. nov., sp. nov.</title>
        <authorList>
            <person name="Cox L.M."/>
            <person name="Sohn J."/>
            <person name="Tyrrell K.L."/>
            <person name="Citron D.M."/>
            <person name="Lawson P.A."/>
            <person name="Patel N.B."/>
            <person name="Iizumi T."/>
            <person name="Perez-Perez G.I."/>
            <person name="Goldstein E.J."/>
            <person name="Blaser M.J."/>
        </authorList>
    </citation>
    <scope>NUCLEOTIDE SEQUENCE [LARGE SCALE GENOMIC DNA]</scope>
    <source>
        <strain evidence="23 24">NYU-BL-A3</strain>
    </source>
</reference>
<dbReference type="PROSITE" id="PS51068">
    <property type="entry name" value="FPG_CAT"/>
    <property type="match status" value="1"/>
</dbReference>
<evidence type="ECO:0000256" key="16">
    <source>
        <dbReference type="ARBA" id="ARBA00023268"/>
    </source>
</evidence>
<evidence type="ECO:0000256" key="20">
    <source>
        <dbReference type="PROSITE-ProRule" id="PRU00391"/>
    </source>
</evidence>
<feature type="domain" description="FPG-type" evidence="21">
    <location>
        <begin position="243"/>
        <end position="277"/>
    </location>
</feature>
<dbReference type="NCBIfam" id="TIGR00577">
    <property type="entry name" value="fpg"/>
    <property type="match status" value="1"/>
</dbReference>
<dbReference type="EC" id="4.2.99.18" evidence="6"/>
<evidence type="ECO:0000256" key="1">
    <source>
        <dbReference type="ARBA" id="ARBA00001668"/>
    </source>
</evidence>
<evidence type="ECO:0000259" key="21">
    <source>
        <dbReference type="PROSITE" id="PS51066"/>
    </source>
</evidence>
<keyword evidence="16" id="KW-0511">Multifunctional enzyme</keyword>
<evidence type="ECO:0000256" key="15">
    <source>
        <dbReference type="ARBA" id="ARBA00023239"/>
    </source>
</evidence>
<evidence type="ECO:0000256" key="6">
    <source>
        <dbReference type="ARBA" id="ARBA00012720"/>
    </source>
</evidence>
<evidence type="ECO:0000256" key="3">
    <source>
        <dbReference type="ARBA" id="ARBA00009409"/>
    </source>
</evidence>
<dbReference type="Gene3D" id="1.10.8.50">
    <property type="match status" value="1"/>
</dbReference>
<organism evidence="23 24">
    <name type="scientific">Ileibacterium valens</name>
    <dbReference type="NCBI Taxonomy" id="1862668"/>
    <lineage>
        <taxon>Bacteria</taxon>
        <taxon>Bacillati</taxon>
        <taxon>Bacillota</taxon>
        <taxon>Erysipelotrichia</taxon>
        <taxon>Erysipelotrichales</taxon>
        <taxon>Erysipelotrichaceae</taxon>
        <taxon>Ileibacterium</taxon>
    </lineage>
</organism>
<dbReference type="OrthoDB" id="9800855at2"/>
<evidence type="ECO:0000256" key="8">
    <source>
        <dbReference type="ARBA" id="ARBA00022723"/>
    </source>
</evidence>
<keyword evidence="13" id="KW-0238">DNA-binding</keyword>
<dbReference type="InterPro" id="IPR012319">
    <property type="entry name" value="FPG_cat"/>
</dbReference>
<evidence type="ECO:0000256" key="11">
    <source>
        <dbReference type="ARBA" id="ARBA00022801"/>
    </source>
</evidence>
<evidence type="ECO:0000256" key="13">
    <source>
        <dbReference type="ARBA" id="ARBA00023125"/>
    </source>
</evidence>
<dbReference type="InterPro" id="IPR010663">
    <property type="entry name" value="Znf_FPG/IleRS"/>
</dbReference>
<dbReference type="RefSeq" id="WP_075819521.1">
    <property type="nucleotide sequence ID" value="NZ_CAJUTZ010000023.1"/>
</dbReference>
<dbReference type="Proteomes" id="UP000186341">
    <property type="component" value="Unassembled WGS sequence"/>
</dbReference>
<evidence type="ECO:0000256" key="19">
    <source>
        <dbReference type="ARBA" id="ARBA00044632"/>
    </source>
</evidence>
<keyword evidence="17" id="KW-0326">Glycosidase</keyword>
<keyword evidence="11" id="KW-0378">Hydrolase</keyword>
<sequence>MPEAPEVQNVLNYLQEQLQNHKITSVEISHPKLSGNMDYHEMEKKLTNQTFHKFFRHGKYLVFELDDLDWISHLRMEGKFLIEDKIPEDPKINKHIHAKFHLDNGKWLLYMDTRKFGRMQVYPRTEDYYSLPAFDKVGPDVLSDQFSAKYLHNKLKNRKCAIKTSLLNQSIVAGIGNIYADEILFDAGLDPRSISSHLDLEDCKKIVDAAKQILSESVKSGGTTIRSFEYGNHLSGTYQDSLKVHQKSEEICSRCHGTIEKVIVNQRSTYVCPACQIRK</sequence>
<evidence type="ECO:0000256" key="9">
    <source>
        <dbReference type="ARBA" id="ARBA00022763"/>
    </source>
</evidence>
<keyword evidence="12" id="KW-0862">Zinc</keyword>
<dbReference type="NCBIfam" id="NF002211">
    <property type="entry name" value="PRK01103.1"/>
    <property type="match status" value="1"/>
</dbReference>
<dbReference type="CDD" id="cd08966">
    <property type="entry name" value="EcFpg-like_N"/>
    <property type="match status" value="1"/>
</dbReference>
<comment type="catalytic activity">
    <reaction evidence="1">
        <text>Hydrolysis of DNA containing ring-opened 7-methylguanine residues, releasing 2,6-diamino-4-hydroxy-5-(N-methyl)formamidopyrimidine.</text>
        <dbReference type="EC" id="3.2.2.23"/>
    </reaction>
</comment>
<evidence type="ECO:0000259" key="22">
    <source>
        <dbReference type="PROSITE" id="PS51068"/>
    </source>
</evidence>
<evidence type="ECO:0000256" key="17">
    <source>
        <dbReference type="ARBA" id="ARBA00023295"/>
    </source>
</evidence>
<comment type="cofactor">
    <cofactor evidence="2">
        <name>Zn(2+)</name>
        <dbReference type="ChEBI" id="CHEBI:29105"/>
    </cofactor>
</comment>
<protein>
    <recommendedName>
        <fullName evidence="7">Formamidopyrimidine-DNA glycosylase</fullName>
        <ecNumber evidence="5">3.2.2.23</ecNumber>
        <ecNumber evidence="6">4.2.99.18</ecNumber>
    </recommendedName>
    <alternativeName>
        <fullName evidence="18">DNA-(apurinic or apyrimidinic site) lyase MutM</fullName>
    </alternativeName>
</protein>
<evidence type="ECO:0000256" key="18">
    <source>
        <dbReference type="ARBA" id="ARBA00030638"/>
    </source>
</evidence>
<dbReference type="SUPFAM" id="SSF81624">
    <property type="entry name" value="N-terminal domain of MutM-like DNA repair proteins"/>
    <property type="match status" value="1"/>
</dbReference>
<keyword evidence="10 20" id="KW-0863">Zinc-finger</keyword>
<dbReference type="Gene3D" id="3.20.190.10">
    <property type="entry name" value="MutM-like, N-terminal"/>
    <property type="match status" value="1"/>
</dbReference>
<dbReference type="GO" id="GO:0140078">
    <property type="term" value="F:class I DNA-(apurinic or apyrimidinic site) endonuclease activity"/>
    <property type="evidence" value="ECO:0007669"/>
    <property type="project" value="UniProtKB-EC"/>
</dbReference>
<comment type="catalytic activity">
    <reaction evidence="19">
        <text>2'-deoxyribonucleotide-(2'-deoxyribose 5'-phosphate)-2'-deoxyribonucleotide-DNA = a 3'-end 2'-deoxyribonucleotide-(2,3-dehydro-2,3-deoxyribose 5'-phosphate)-DNA + a 5'-end 5'-phospho-2'-deoxyribonucleoside-DNA + H(+)</text>
        <dbReference type="Rhea" id="RHEA:66592"/>
        <dbReference type="Rhea" id="RHEA-COMP:13180"/>
        <dbReference type="Rhea" id="RHEA-COMP:16897"/>
        <dbReference type="Rhea" id="RHEA-COMP:17067"/>
        <dbReference type="ChEBI" id="CHEBI:15378"/>
        <dbReference type="ChEBI" id="CHEBI:136412"/>
        <dbReference type="ChEBI" id="CHEBI:157695"/>
        <dbReference type="ChEBI" id="CHEBI:167181"/>
        <dbReference type="EC" id="4.2.99.18"/>
    </reaction>
</comment>
<dbReference type="EMBL" id="MPJW01000135">
    <property type="protein sequence ID" value="OLU39439.1"/>
    <property type="molecule type" value="Genomic_DNA"/>
</dbReference>
<proteinExistence type="inferred from homology"/>
<evidence type="ECO:0000256" key="7">
    <source>
        <dbReference type="ARBA" id="ARBA00016240"/>
    </source>
</evidence>
<dbReference type="InterPro" id="IPR000214">
    <property type="entry name" value="Znf_DNA_glyclase/AP_lyase"/>
</dbReference>
<evidence type="ECO:0000256" key="10">
    <source>
        <dbReference type="ARBA" id="ARBA00022771"/>
    </source>
</evidence>
<dbReference type="InterPro" id="IPR020629">
    <property type="entry name" value="FPG_Glyclase"/>
</dbReference>
<feature type="domain" description="Formamidopyrimidine-DNA glycosylase catalytic" evidence="22">
    <location>
        <begin position="2"/>
        <end position="117"/>
    </location>
</feature>
<gene>
    <name evidence="23" type="ORF">BO222_06625</name>
</gene>
<dbReference type="SMART" id="SM01232">
    <property type="entry name" value="H2TH"/>
    <property type="match status" value="1"/>
</dbReference>
<dbReference type="PANTHER" id="PTHR22993:SF9">
    <property type="entry name" value="FORMAMIDOPYRIMIDINE-DNA GLYCOSYLASE"/>
    <property type="match status" value="1"/>
</dbReference>
<evidence type="ECO:0000256" key="5">
    <source>
        <dbReference type="ARBA" id="ARBA00012024"/>
    </source>
</evidence>
<evidence type="ECO:0000256" key="4">
    <source>
        <dbReference type="ARBA" id="ARBA00011245"/>
    </source>
</evidence>
<keyword evidence="24" id="KW-1185">Reference proteome</keyword>
<dbReference type="GO" id="GO:0006284">
    <property type="term" value="P:base-excision repair"/>
    <property type="evidence" value="ECO:0007669"/>
    <property type="project" value="InterPro"/>
</dbReference>
<keyword evidence="15" id="KW-0456">Lyase</keyword>
<dbReference type="SMART" id="SM00898">
    <property type="entry name" value="Fapy_DNA_glyco"/>
    <property type="match status" value="1"/>
</dbReference>
<dbReference type="FunFam" id="1.10.8.50:FF:000003">
    <property type="entry name" value="Formamidopyrimidine-DNA glycosylase"/>
    <property type="match status" value="1"/>
</dbReference>
<dbReference type="Pfam" id="PF06827">
    <property type="entry name" value="zf-FPG_IleRS"/>
    <property type="match status" value="1"/>
</dbReference>
<dbReference type="InterPro" id="IPR010979">
    <property type="entry name" value="Ribosomal_uS13-like_H2TH"/>
</dbReference>
<keyword evidence="9" id="KW-0227">DNA damage</keyword>
<evidence type="ECO:0000313" key="24">
    <source>
        <dbReference type="Proteomes" id="UP000186341"/>
    </source>
</evidence>
<dbReference type="Pfam" id="PF06831">
    <property type="entry name" value="H2TH"/>
    <property type="match status" value="1"/>
</dbReference>
<comment type="caution">
    <text evidence="23">The sequence shown here is derived from an EMBL/GenBank/DDBJ whole genome shotgun (WGS) entry which is preliminary data.</text>
</comment>
<dbReference type="PROSITE" id="PS51066">
    <property type="entry name" value="ZF_FPG_2"/>
    <property type="match status" value="1"/>
</dbReference>
<comment type="subunit">
    <text evidence="4">Monomer.</text>
</comment>
<dbReference type="EC" id="3.2.2.23" evidence="5"/>
<dbReference type="GO" id="GO:0003690">
    <property type="term" value="F:double-stranded DNA binding"/>
    <property type="evidence" value="ECO:0007669"/>
    <property type="project" value="UniProtKB-ARBA"/>
</dbReference>
<dbReference type="InterPro" id="IPR035937">
    <property type="entry name" value="FPG_N"/>
</dbReference>
<dbReference type="SUPFAM" id="SSF46946">
    <property type="entry name" value="S13-like H2TH domain"/>
    <property type="match status" value="1"/>
</dbReference>
<dbReference type="AlphaFoldDB" id="A0A1U7NFS8"/>
<evidence type="ECO:0000256" key="2">
    <source>
        <dbReference type="ARBA" id="ARBA00001947"/>
    </source>
</evidence>
<name>A0A1U7NFS8_9FIRM</name>